<dbReference type="EMBL" id="JAVXUP010000625">
    <property type="protein sequence ID" value="KAK3023958.1"/>
    <property type="molecule type" value="Genomic_DNA"/>
</dbReference>
<gene>
    <name evidence="9" type="ORF">RJ639_042848</name>
</gene>
<comment type="similarity">
    <text evidence="2">Belongs to the C-terminally encoded plant signaling peptide (CEP) family.</text>
</comment>
<dbReference type="PANTHER" id="PTHR33348">
    <property type="entry name" value="PRECURSOR OF CEP5"/>
    <property type="match status" value="1"/>
</dbReference>
<dbReference type="InterPro" id="IPR033250">
    <property type="entry name" value="CEP"/>
</dbReference>
<organism evidence="9 10">
    <name type="scientific">Escallonia herrerae</name>
    <dbReference type="NCBI Taxonomy" id="1293975"/>
    <lineage>
        <taxon>Eukaryota</taxon>
        <taxon>Viridiplantae</taxon>
        <taxon>Streptophyta</taxon>
        <taxon>Embryophyta</taxon>
        <taxon>Tracheophyta</taxon>
        <taxon>Spermatophyta</taxon>
        <taxon>Magnoliopsida</taxon>
        <taxon>eudicotyledons</taxon>
        <taxon>Gunneridae</taxon>
        <taxon>Pentapetalae</taxon>
        <taxon>asterids</taxon>
        <taxon>campanulids</taxon>
        <taxon>Escalloniales</taxon>
        <taxon>Escalloniaceae</taxon>
        <taxon>Escallonia</taxon>
    </lineage>
</organism>
<protein>
    <submittedName>
        <fullName evidence="9">Uncharacterized protein</fullName>
    </submittedName>
</protein>
<dbReference type="Proteomes" id="UP001188597">
    <property type="component" value="Unassembled WGS sequence"/>
</dbReference>
<dbReference type="GO" id="GO:0048046">
    <property type="term" value="C:apoplast"/>
    <property type="evidence" value="ECO:0007669"/>
    <property type="project" value="UniProtKB-SubCell"/>
</dbReference>
<comment type="subcellular location">
    <subcellularLocation>
        <location evidence="1">Secreted</location>
        <location evidence="1">Extracellular space</location>
        <location evidence="1">Apoplast</location>
    </subcellularLocation>
</comment>
<feature type="non-terminal residue" evidence="9">
    <location>
        <position position="1"/>
    </location>
</feature>
<dbReference type="GO" id="GO:2000280">
    <property type="term" value="P:regulation of root development"/>
    <property type="evidence" value="ECO:0007669"/>
    <property type="project" value="TreeGrafter"/>
</dbReference>
<keyword evidence="4" id="KW-0964">Secreted</keyword>
<keyword evidence="5" id="KW-0372">Hormone</keyword>
<evidence type="ECO:0000256" key="1">
    <source>
        <dbReference type="ARBA" id="ARBA00004271"/>
    </source>
</evidence>
<name>A0AA88WC63_9ASTE</name>
<keyword evidence="3" id="KW-0052">Apoplast</keyword>
<evidence type="ECO:0000256" key="5">
    <source>
        <dbReference type="ARBA" id="ARBA00022702"/>
    </source>
</evidence>
<evidence type="ECO:0000256" key="4">
    <source>
        <dbReference type="ARBA" id="ARBA00022525"/>
    </source>
</evidence>
<evidence type="ECO:0000313" key="9">
    <source>
        <dbReference type="EMBL" id="KAK3023958.1"/>
    </source>
</evidence>
<keyword evidence="6" id="KW-0732">Signal</keyword>
<sequence>SRKLEDPSYYYLERADSAGHKAYSLLAFYKASSKSTKTGEADLPTPMARVKFFLSSLLLVLIFSQVIESIEGRHLNLEEKIDIPNLLTPMKSYAKVTKPMADNNKSRPYYANEALPKTPMTPVAPMPPSQTVGESPPPPPGHADDFRPTTPGHSPGVGHSIQN</sequence>
<comment type="caution">
    <text evidence="9">The sequence shown here is derived from an EMBL/GenBank/DDBJ whole genome shotgun (WGS) entry which is preliminary data.</text>
</comment>
<evidence type="ECO:0000256" key="7">
    <source>
        <dbReference type="ARBA" id="ARBA00023278"/>
    </source>
</evidence>
<reference evidence="9" key="1">
    <citation type="submission" date="2022-12" db="EMBL/GenBank/DDBJ databases">
        <title>Draft genome assemblies for two species of Escallonia (Escalloniales).</title>
        <authorList>
            <person name="Chanderbali A."/>
            <person name="Dervinis C."/>
            <person name="Anghel I."/>
            <person name="Soltis D."/>
            <person name="Soltis P."/>
            <person name="Zapata F."/>
        </authorList>
    </citation>
    <scope>NUCLEOTIDE SEQUENCE</scope>
    <source>
        <strain evidence="9">UCBG64.0493</strain>
        <tissue evidence="9">Leaf</tissue>
    </source>
</reference>
<evidence type="ECO:0000256" key="6">
    <source>
        <dbReference type="ARBA" id="ARBA00022729"/>
    </source>
</evidence>
<evidence type="ECO:0000256" key="2">
    <source>
        <dbReference type="ARBA" id="ARBA00008963"/>
    </source>
</evidence>
<dbReference type="GO" id="GO:1901371">
    <property type="term" value="P:regulation of leaf morphogenesis"/>
    <property type="evidence" value="ECO:0007669"/>
    <property type="project" value="TreeGrafter"/>
</dbReference>
<dbReference type="GO" id="GO:0006995">
    <property type="term" value="P:cellular response to nitrogen starvation"/>
    <property type="evidence" value="ECO:0007669"/>
    <property type="project" value="UniProtKB-ARBA"/>
</dbReference>
<evidence type="ECO:0000256" key="8">
    <source>
        <dbReference type="SAM" id="MobiDB-lite"/>
    </source>
</evidence>
<dbReference type="GO" id="GO:1902025">
    <property type="term" value="P:nitrate import"/>
    <property type="evidence" value="ECO:0007669"/>
    <property type="project" value="TreeGrafter"/>
</dbReference>
<evidence type="ECO:0000256" key="3">
    <source>
        <dbReference type="ARBA" id="ARBA00022523"/>
    </source>
</evidence>
<dbReference type="PANTHER" id="PTHR33348:SF39">
    <property type="entry name" value="PRECURSOR OF CEP5"/>
    <property type="match status" value="1"/>
</dbReference>
<keyword evidence="7" id="KW-0379">Hydroxylation</keyword>
<evidence type="ECO:0000313" key="10">
    <source>
        <dbReference type="Proteomes" id="UP001188597"/>
    </source>
</evidence>
<accession>A0AA88WC63</accession>
<keyword evidence="10" id="KW-1185">Reference proteome</keyword>
<dbReference type="GO" id="GO:0005179">
    <property type="term" value="F:hormone activity"/>
    <property type="evidence" value="ECO:0007669"/>
    <property type="project" value="UniProtKB-KW"/>
</dbReference>
<dbReference type="AlphaFoldDB" id="A0AA88WC63"/>
<feature type="region of interest" description="Disordered" evidence="8">
    <location>
        <begin position="98"/>
        <end position="163"/>
    </location>
</feature>
<dbReference type="GO" id="GO:0048364">
    <property type="term" value="P:root development"/>
    <property type="evidence" value="ECO:0007669"/>
    <property type="project" value="InterPro"/>
</dbReference>
<proteinExistence type="inferred from homology"/>